<evidence type="ECO:0000313" key="15">
    <source>
        <dbReference type="EMBL" id="KAG2534456.1"/>
    </source>
</evidence>
<reference evidence="15" key="1">
    <citation type="submission" date="2020-05" db="EMBL/GenBank/DDBJ databases">
        <title>WGS assembly of Panicum virgatum.</title>
        <authorList>
            <person name="Lovell J.T."/>
            <person name="Jenkins J."/>
            <person name="Shu S."/>
            <person name="Juenger T.E."/>
            <person name="Schmutz J."/>
        </authorList>
    </citation>
    <scope>NUCLEOTIDE SEQUENCE</scope>
    <source>
        <strain evidence="15">AP13</strain>
    </source>
</reference>
<dbReference type="Gene3D" id="2.102.10.10">
    <property type="entry name" value="Rieske [2Fe-2S] iron-sulphur domain"/>
    <property type="match status" value="1"/>
</dbReference>
<evidence type="ECO:0000259" key="14">
    <source>
        <dbReference type="PROSITE" id="PS51296"/>
    </source>
</evidence>
<organism evidence="15 16">
    <name type="scientific">Panicum virgatum</name>
    <name type="common">Blackwell switchgrass</name>
    <dbReference type="NCBI Taxonomy" id="38727"/>
    <lineage>
        <taxon>Eukaryota</taxon>
        <taxon>Viridiplantae</taxon>
        <taxon>Streptophyta</taxon>
        <taxon>Embryophyta</taxon>
        <taxon>Tracheophyta</taxon>
        <taxon>Spermatophyta</taxon>
        <taxon>Magnoliopsida</taxon>
        <taxon>Liliopsida</taxon>
        <taxon>Poales</taxon>
        <taxon>Poaceae</taxon>
        <taxon>PACMAD clade</taxon>
        <taxon>Panicoideae</taxon>
        <taxon>Panicodae</taxon>
        <taxon>Paniceae</taxon>
        <taxon>Panicinae</taxon>
        <taxon>Panicum</taxon>
        <taxon>Panicum sect. Hiantes</taxon>
    </lineage>
</organism>
<dbReference type="InterPro" id="IPR050584">
    <property type="entry name" value="Cholesterol_7-desaturase"/>
</dbReference>
<sequence length="527" mass="58205">QPLSLHLLLPRAGRHSLPFAATAAPLSSRGPKATVLAPGPRRRAARLSVPAVAAETARAEDAPSPSPSGDGAFDWLDHWYPFAPVCDLDPGAPHGKTVLGLSVVAWYDRGAGEWRVFDDACPHRLAPLSEGRVDGKGRLQCVYHGWCFDGAGAGACKFIPQAPALGPPVHKNSKACVASYPTAVQNKILWFYPRPEPEHRDVLQRKRPPYIKEIDDPSFVTAFGIRDLLYGYDILAENLMDPSHVPYAHKGLIGGPRNTQDPGRVEHDKEGGGSIKLKIEEASLAGFLSSWERGSWRFVAPCTFYSSGTSMQAKPGKKNTPRFMLVVFCVPVAPGRSRLIWAFPRNFGVWLDLIIPRWLYHVGQNRVLDSDAYILHVEERKFAASGLDNWHNDCYVPASSDTMVVAFRSWFRKYCKNRVGWATPQPDELPPTPNKDTLMERYWSHVVQCRSCSAALKAMRALEVALQVASVAVVGVLAVAKETTLVMSAAQRAVVVSAAVLCFAASRWLSNFIENNFFFQDYSHAYK</sequence>
<accession>A0A8T0MHJ7</accession>
<evidence type="ECO:0000256" key="12">
    <source>
        <dbReference type="ARBA" id="ARBA00023014"/>
    </source>
</evidence>
<feature type="non-terminal residue" evidence="15">
    <location>
        <position position="1"/>
    </location>
</feature>
<keyword evidence="6" id="KW-0001">2Fe-2S</keyword>
<dbReference type="Gene3D" id="3.90.380.10">
    <property type="entry name" value="Naphthalene 1,2-dioxygenase Alpha Subunit, Chain A, domain 1"/>
    <property type="match status" value="1"/>
</dbReference>
<evidence type="ECO:0000256" key="7">
    <source>
        <dbReference type="ARBA" id="ARBA00022723"/>
    </source>
</evidence>
<dbReference type="GO" id="GO:0051537">
    <property type="term" value="F:2 iron, 2 sulfur cluster binding"/>
    <property type="evidence" value="ECO:0007669"/>
    <property type="project" value="UniProtKB-KW"/>
</dbReference>
<dbReference type="PROSITE" id="PS51296">
    <property type="entry name" value="RIESKE"/>
    <property type="match status" value="1"/>
</dbReference>
<evidence type="ECO:0000256" key="5">
    <source>
        <dbReference type="ARBA" id="ARBA00022692"/>
    </source>
</evidence>
<dbReference type="GO" id="GO:0016020">
    <property type="term" value="C:membrane"/>
    <property type="evidence" value="ECO:0007669"/>
    <property type="project" value="UniProtKB-SubCell"/>
</dbReference>
<evidence type="ECO:0000256" key="9">
    <source>
        <dbReference type="ARBA" id="ARBA00022989"/>
    </source>
</evidence>
<dbReference type="Pfam" id="PF08417">
    <property type="entry name" value="PaO"/>
    <property type="match status" value="1"/>
</dbReference>
<dbReference type="InterPro" id="IPR017941">
    <property type="entry name" value="Rieske_2Fe-2S"/>
</dbReference>
<keyword evidence="5" id="KW-0812">Transmembrane</keyword>
<evidence type="ECO:0000256" key="11">
    <source>
        <dbReference type="ARBA" id="ARBA00023004"/>
    </source>
</evidence>
<dbReference type="InterPro" id="IPR036922">
    <property type="entry name" value="Rieske_2Fe-2S_sf"/>
</dbReference>
<dbReference type="Pfam" id="PF00355">
    <property type="entry name" value="Rieske"/>
    <property type="match status" value="1"/>
</dbReference>
<evidence type="ECO:0000256" key="8">
    <source>
        <dbReference type="ARBA" id="ARBA00022946"/>
    </source>
</evidence>
<keyword evidence="10" id="KW-0560">Oxidoreductase</keyword>
<evidence type="ECO:0000256" key="13">
    <source>
        <dbReference type="ARBA" id="ARBA00023136"/>
    </source>
</evidence>
<evidence type="ECO:0000256" key="6">
    <source>
        <dbReference type="ARBA" id="ARBA00022714"/>
    </source>
</evidence>
<proteinExistence type="predicted"/>
<keyword evidence="16" id="KW-1185">Reference proteome</keyword>
<keyword evidence="8" id="KW-0809">Transit peptide</keyword>
<keyword evidence="13" id="KW-0472">Membrane</keyword>
<keyword evidence="12" id="KW-0411">Iron-sulfur</keyword>
<dbReference type="PANTHER" id="PTHR21266:SF32">
    <property type="entry name" value="CHOLESTEROL 7-DESATURASE NVD"/>
    <property type="match status" value="1"/>
</dbReference>
<comment type="caution">
    <text evidence="15">The sequence shown here is derived from an EMBL/GenBank/DDBJ whole genome shotgun (WGS) entry which is preliminary data.</text>
</comment>
<keyword evidence="4" id="KW-0934">Plastid</keyword>
<gene>
    <name evidence="15" type="ORF">PVAP13_9NG066064</name>
</gene>
<protein>
    <recommendedName>
        <fullName evidence="14">Rieske domain-containing protein</fullName>
    </recommendedName>
</protein>
<dbReference type="AlphaFoldDB" id="A0A8T0MHJ7"/>
<dbReference type="GO" id="GO:0009507">
    <property type="term" value="C:chloroplast"/>
    <property type="evidence" value="ECO:0007669"/>
    <property type="project" value="UniProtKB-SubCell"/>
</dbReference>
<comment type="subcellular location">
    <subcellularLocation>
        <location evidence="2">Membrane</location>
    </subcellularLocation>
    <subcellularLocation>
        <location evidence="1">Plastid</location>
        <location evidence="1">Chloroplast</location>
    </subcellularLocation>
</comment>
<evidence type="ECO:0000256" key="2">
    <source>
        <dbReference type="ARBA" id="ARBA00004370"/>
    </source>
</evidence>
<name>A0A8T0MHJ7_PANVG</name>
<dbReference type="SUPFAM" id="SSF55961">
    <property type="entry name" value="Bet v1-like"/>
    <property type="match status" value="1"/>
</dbReference>
<dbReference type="PANTHER" id="PTHR21266">
    <property type="entry name" value="IRON-SULFUR DOMAIN CONTAINING PROTEIN"/>
    <property type="match status" value="1"/>
</dbReference>
<dbReference type="Proteomes" id="UP000823388">
    <property type="component" value="Chromosome 9N"/>
</dbReference>
<evidence type="ECO:0000256" key="1">
    <source>
        <dbReference type="ARBA" id="ARBA00004229"/>
    </source>
</evidence>
<dbReference type="SUPFAM" id="SSF50022">
    <property type="entry name" value="ISP domain"/>
    <property type="match status" value="1"/>
</dbReference>
<feature type="domain" description="Rieske" evidence="14">
    <location>
        <begin position="80"/>
        <end position="191"/>
    </location>
</feature>
<evidence type="ECO:0000256" key="3">
    <source>
        <dbReference type="ARBA" id="ARBA00022528"/>
    </source>
</evidence>
<evidence type="ECO:0000256" key="4">
    <source>
        <dbReference type="ARBA" id="ARBA00022640"/>
    </source>
</evidence>
<dbReference type="GO" id="GO:0046872">
    <property type="term" value="F:metal ion binding"/>
    <property type="evidence" value="ECO:0007669"/>
    <property type="project" value="UniProtKB-KW"/>
</dbReference>
<dbReference type="InterPro" id="IPR013626">
    <property type="entry name" value="PaO"/>
</dbReference>
<keyword evidence="7" id="KW-0479">Metal-binding</keyword>
<dbReference type="EMBL" id="CM029054">
    <property type="protein sequence ID" value="KAG2534456.1"/>
    <property type="molecule type" value="Genomic_DNA"/>
</dbReference>
<dbReference type="GO" id="GO:0010277">
    <property type="term" value="F:chlorophyllide a oxygenase activity"/>
    <property type="evidence" value="ECO:0007669"/>
    <property type="project" value="InterPro"/>
</dbReference>
<keyword evidence="11" id="KW-0408">Iron</keyword>
<keyword evidence="9" id="KW-1133">Transmembrane helix</keyword>
<keyword evidence="3" id="KW-0150">Chloroplast</keyword>
<evidence type="ECO:0000313" key="16">
    <source>
        <dbReference type="Proteomes" id="UP000823388"/>
    </source>
</evidence>
<evidence type="ECO:0000256" key="10">
    <source>
        <dbReference type="ARBA" id="ARBA00023002"/>
    </source>
</evidence>